<feature type="coiled-coil region" evidence="1">
    <location>
        <begin position="7"/>
        <end position="34"/>
    </location>
</feature>
<reference evidence="2" key="1">
    <citation type="submission" date="2018-05" db="EMBL/GenBank/DDBJ databases">
        <authorList>
            <person name="Lanie J.A."/>
            <person name="Ng W.-L."/>
            <person name="Kazmierczak K.M."/>
            <person name="Andrzejewski T.M."/>
            <person name="Davidsen T.M."/>
            <person name="Wayne K.J."/>
            <person name="Tettelin H."/>
            <person name="Glass J.I."/>
            <person name="Rusch D."/>
            <person name="Podicherti R."/>
            <person name="Tsui H.-C.T."/>
            <person name="Winkler M.E."/>
        </authorList>
    </citation>
    <scope>NUCLEOTIDE SEQUENCE</scope>
    <source>
        <strain evidence="2">KNB</strain>
    </source>
</reference>
<organism evidence="2">
    <name type="scientific">Candidatus Nitrotoga fabula</name>
    <dbReference type="NCBI Taxonomy" id="2182327"/>
    <lineage>
        <taxon>Bacteria</taxon>
        <taxon>Pseudomonadati</taxon>
        <taxon>Pseudomonadota</taxon>
        <taxon>Betaproteobacteria</taxon>
        <taxon>Nitrosomonadales</taxon>
        <taxon>Gallionellaceae</taxon>
        <taxon>Candidatus Nitrotoga</taxon>
    </lineage>
</organism>
<gene>
    <name evidence="2" type="ORF">NITFAB_0455</name>
</gene>
<sequence length="65" mass="7649">MQLTQQLVQLTQQLVQATQQLVQLTQQLVEFQRVELQASHRKQSRIRPVKQLSEKNVSLLFSFTK</sequence>
<evidence type="ECO:0000256" key="1">
    <source>
        <dbReference type="SAM" id="Coils"/>
    </source>
</evidence>
<name>A0A2X0SGF1_9PROT</name>
<dbReference type="EMBL" id="LS423452">
    <property type="protein sequence ID" value="SPS04866.1"/>
    <property type="molecule type" value="Genomic_DNA"/>
</dbReference>
<evidence type="ECO:0000313" key="2">
    <source>
        <dbReference type="EMBL" id="SPS04866.1"/>
    </source>
</evidence>
<protein>
    <submittedName>
        <fullName evidence="2">Uncharacterized protein</fullName>
    </submittedName>
</protein>
<proteinExistence type="predicted"/>
<dbReference type="AlphaFoldDB" id="A0A2X0SGF1"/>
<keyword evidence="1" id="KW-0175">Coiled coil</keyword>
<accession>A0A2X0SGF1</accession>